<evidence type="ECO:0000259" key="5">
    <source>
        <dbReference type="PROSITE" id="PS50931"/>
    </source>
</evidence>
<comment type="similarity">
    <text evidence="1">Belongs to the LysR transcriptional regulatory family.</text>
</comment>
<dbReference type="InterPro" id="IPR036388">
    <property type="entry name" value="WH-like_DNA-bd_sf"/>
</dbReference>
<dbReference type="PRINTS" id="PR00039">
    <property type="entry name" value="HTHLYSR"/>
</dbReference>
<keyword evidence="4" id="KW-0804">Transcription</keyword>
<evidence type="ECO:0000256" key="1">
    <source>
        <dbReference type="ARBA" id="ARBA00009437"/>
    </source>
</evidence>
<dbReference type="GO" id="GO:0000976">
    <property type="term" value="F:transcription cis-regulatory region binding"/>
    <property type="evidence" value="ECO:0007669"/>
    <property type="project" value="TreeGrafter"/>
</dbReference>
<organism evidence="6 7">
    <name type="scientific">Pseudooceanicola lipolyticus</name>
    <dbReference type="NCBI Taxonomy" id="2029104"/>
    <lineage>
        <taxon>Bacteria</taxon>
        <taxon>Pseudomonadati</taxon>
        <taxon>Pseudomonadota</taxon>
        <taxon>Alphaproteobacteria</taxon>
        <taxon>Rhodobacterales</taxon>
        <taxon>Paracoccaceae</taxon>
        <taxon>Pseudooceanicola</taxon>
    </lineage>
</organism>
<dbReference type="InterPro" id="IPR000847">
    <property type="entry name" value="LysR_HTH_N"/>
</dbReference>
<dbReference type="PROSITE" id="PS50931">
    <property type="entry name" value="HTH_LYSR"/>
    <property type="match status" value="1"/>
</dbReference>
<dbReference type="Proteomes" id="UP000231553">
    <property type="component" value="Unassembled WGS sequence"/>
</dbReference>
<dbReference type="Pfam" id="PF00126">
    <property type="entry name" value="HTH_1"/>
    <property type="match status" value="1"/>
</dbReference>
<sequence>MKLEWLEDIIAIFESESLNEAATRRYLTQPAFSRRVRSIEEYLGVELMDRSRKPARPTGMLVEQEDRLRRLSTDLKGLVIDLRKADRQVRSRVVIASQHAITTSLLPPLIATRLDALGYRLRLRSANRSECWGMLITKEADLVLTYQSISELSNPPEEYVEQLVISKEDLIPVGTAALRDQIDAGRLPVIAYPSDVFMGKLIDSEVHPYLSDSMSREIKVETALTVAAMQLAANGVGIAWIPRSMLENLPAKNGLLSFSDILPTPRIATVATRLIGKKSNAEQAIWKELETVHGK</sequence>
<reference evidence="6 7" key="1">
    <citation type="journal article" date="2018" name="Int. J. Syst. Evol. Microbiol.">
        <title>Pseudooceanicola lipolyticus sp. nov., a marine alphaproteobacterium, reclassification of Oceanicola flagellatus as Pseudooceanicola flagellatus comb. nov. and emended description of the genus Pseudooceanicola.</title>
        <authorList>
            <person name="Huang M.-M."/>
            <person name="Guo L.-L."/>
            <person name="Wu Y.-H."/>
            <person name="Lai Q.-L."/>
            <person name="Shao Z.-Z."/>
            <person name="Wang C.-S."/>
            <person name="Wu M."/>
            <person name="Xu X.-W."/>
        </authorList>
    </citation>
    <scope>NUCLEOTIDE SEQUENCE [LARGE SCALE GENOMIC DNA]</scope>
    <source>
        <strain evidence="6 7">157</strain>
    </source>
</reference>
<dbReference type="InterPro" id="IPR005119">
    <property type="entry name" value="LysR_subst-bd"/>
</dbReference>
<keyword evidence="7" id="KW-1185">Reference proteome</keyword>
<keyword evidence="2" id="KW-0805">Transcription regulation</keyword>
<dbReference type="SUPFAM" id="SSF53850">
    <property type="entry name" value="Periplasmic binding protein-like II"/>
    <property type="match status" value="1"/>
</dbReference>
<comment type="caution">
    <text evidence="6">The sequence shown here is derived from an EMBL/GenBank/DDBJ whole genome shotgun (WGS) entry which is preliminary data.</text>
</comment>
<protein>
    <recommendedName>
        <fullName evidence="5">HTH lysR-type domain-containing protein</fullName>
    </recommendedName>
</protein>
<keyword evidence="3" id="KW-0238">DNA-binding</keyword>
<dbReference type="AlphaFoldDB" id="A0A2M8J5T0"/>
<dbReference type="OrthoDB" id="528082at2"/>
<dbReference type="InterPro" id="IPR036390">
    <property type="entry name" value="WH_DNA-bd_sf"/>
</dbReference>
<dbReference type="Gene3D" id="1.10.10.10">
    <property type="entry name" value="Winged helix-like DNA-binding domain superfamily/Winged helix DNA-binding domain"/>
    <property type="match status" value="1"/>
</dbReference>
<dbReference type="GO" id="GO:0003700">
    <property type="term" value="F:DNA-binding transcription factor activity"/>
    <property type="evidence" value="ECO:0007669"/>
    <property type="project" value="InterPro"/>
</dbReference>
<name>A0A2M8J5T0_9RHOB</name>
<dbReference type="EMBL" id="PGTB01000004">
    <property type="protein sequence ID" value="PJE38136.1"/>
    <property type="molecule type" value="Genomic_DNA"/>
</dbReference>
<dbReference type="Gene3D" id="3.40.190.10">
    <property type="entry name" value="Periplasmic binding protein-like II"/>
    <property type="match status" value="2"/>
</dbReference>
<evidence type="ECO:0000256" key="3">
    <source>
        <dbReference type="ARBA" id="ARBA00023125"/>
    </source>
</evidence>
<dbReference type="SUPFAM" id="SSF46785">
    <property type="entry name" value="Winged helix' DNA-binding domain"/>
    <property type="match status" value="1"/>
</dbReference>
<accession>A0A2M8J5T0</accession>
<dbReference type="Pfam" id="PF03466">
    <property type="entry name" value="LysR_substrate"/>
    <property type="match status" value="1"/>
</dbReference>
<evidence type="ECO:0000313" key="6">
    <source>
        <dbReference type="EMBL" id="PJE38136.1"/>
    </source>
</evidence>
<proteinExistence type="inferred from homology"/>
<evidence type="ECO:0000313" key="7">
    <source>
        <dbReference type="Proteomes" id="UP000231553"/>
    </source>
</evidence>
<dbReference type="RefSeq" id="WP_100161128.1">
    <property type="nucleotide sequence ID" value="NZ_PGTB01000004.1"/>
</dbReference>
<dbReference type="PANTHER" id="PTHR30126">
    <property type="entry name" value="HTH-TYPE TRANSCRIPTIONAL REGULATOR"/>
    <property type="match status" value="1"/>
</dbReference>
<gene>
    <name evidence="6" type="ORF">CVM52_03065</name>
</gene>
<dbReference type="PANTHER" id="PTHR30126:SF2">
    <property type="entry name" value="HTH-TYPE TRANSCRIPTIONAL REGULATOR YJIE"/>
    <property type="match status" value="1"/>
</dbReference>
<evidence type="ECO:0000256" key="4">
    <source>
        <dbReference type="ARBA" id="ARBA00023163"/>
    </source>
</evidence>
<evidence type="ECO:0000256" key="2">
    <source>
        <dbReference type="ARBA" id="ARBA00023015"/>
    </source>
</evidence>
<feature type="domain" description="HTH lysR-type" evidence="5">
    <location>
        <begin position="1"/>
        <end position="58"/>
    </location>
</feature>